<dbReference type="InterPro" id="IPR016187">
    <property type="entry name" value="CTDL_fold"/>
</dbReference>
<dbReference type="PANTHER" id="PTHR23150:SF19">
    <property type="entry name" value="FORMYLGLYCINE-GENERATING ENZYME"/>
    <property type="match status" value="1"/>
</dbReference>
<keyword evidence="4" id="KW-1185">Reference proteome</keyword>
<accession>A0ABS4D7T1</accession>
<dbReference type="SUPFAM" id="SSF56436">
    <property type="entry name" value="C-type lectin-like"/>
    <property type="match status" value="1"/>
</dbReference>
<dbReference type="RefSeq" id="WP_135477535.1">
    <property type="nucleotide sequence ID" value="NZ_SIJK02000009.1"/>
</dbReference>
<protein>
    <submittedName>
        <fullName evidence="3">SUMF1/EgtB/PvdO family nonheme iron enzyme</fullName>
    </submittedName>
</protein>
<dbReference type="InterPro" id="IPR005532">
    <property type="entry name" value="SUMF_dom"/>
</dbReference>
<sequence>MVAFAITALGPTHALFRGREAELVRLRHLCLDDVASYLVLYGGRQNGKTSLLLRLEAALQSDARVCRVDFQLIKGASAERAFAHLATRIAIPVGIAAAAGVQDGPTFQQFLTDALGRAEISRFVLMLDEWGALPAPTREALANALRSIFHTRLWEPTLEKLQVIFSGGVELYDLIITEASSLHNICEEVYLGDLGATEALALMQDGLKHLGLSEAVVADLGRATYERVNGHPYLTQRIGRTMVQALQPGVPLPANALADAIAEIQRGDPLLRRIRDDVREHHLEDAARRLLSDPPPFTRLDDAMARLELIGLAKPAGDIWATRNALLAEVFGPLLGVAPPRVVVPPDAVVVDPSISAADAGGATPPPEVVVHPSTSAPDAGGVTPPPEVVVHPSTSAAPPRGKATPSPLPAWVPPLSHIPAGPFLMGSSDADRMAEDREKPQHTLTLPDYWIGTTPVTNAQFRPFVEGDGYTNPAYWTKVGWAWREQEKIVTPQWWNDSPWNGARHPVVGVSWFEAVAYCRWLSAQIGHEFRLPPAAEWEKAARGREGRIWPWGNAWESGRCNSKKARHNRTTPVDQYPTGASPYGVLDMAGNVWEWCATLSSKGNPYQLEDEWQAAYLEADKGRIRRGGSWYHEQKYVRASCRSSYDPRNRDSNSGLRVVSHSPLPGSES</sequence>
<evidence type="ECO:0000313" key="4">
    <source>
        <dbReference type="Proteomes" id="UP001193081"/>
    </source>
</evidence>
<feature type="region of interest" description="Disordered" evidence="1">
    <location>
        <begin position="645"/>
        <end position="671"/>
    </location>
</feature>
<feature type="region of interest" description="Disordered" evidence="1">
    <location>
        <begin position="359"/>
        <end position="388"/>
    </location>
</feature>
<dbReference type="InterPro" id="IPR027417">
    <property type="entry name" value="P-loop_NTPase"/>
</dbReference>
<organism evidence="3 4">
    <name type="scientific">Candidatus Chloroploca mongolica</name>
    <dbReference type="NCBI Taxonomy" id="2528176"/>
    <lineage>
        <taxon>Bacteria</taxon>
        <taxon>Bacillati</taxon>
        <taxon>Chloroflexota</taxon>
        <taxon>Chloroflexia</taxon>
        <taxon>Chloroflexales</taxon>
        <taxon>Chloroflexineae</taxon>
        <taxon>Oscillochloridaceae</taxon>
        <taxon>Candidatus Chloroploca</taxon>
    </lineage>
</organism>
<dbReference type="InterPro" id="IPR051043">
    <property type="entry name" value="Sulfatase_Mod_Factor_Kinase"/>
</dbReference>
<name>A0ABS4D7T1_9CHLR</name>
<dbReference type="Gene3D" id="3.40.50.300">
    <property type="entry name" value="P-loop containing nucleotide triphosphate hydrolases"/>
    <property type="match status" value="1"/>
</dbReference>
<dbReference type="SUPFAM" id="SSF52540">
    <property type="entry name" value="P-loop containing nucleoside triphosphate hydrolases"/>
    <property type="match status" value="1"/>
</dbReference>
<comment type="caution">
    <text evidence="3">The sequence shown here is derived from an EMBL/GenBank/DDBJ whole genome shotgun (WGS) entry which is preliminary data.</text>
</comment>
<gene>
    <name evidence="3" type="ORF">EYB53_007235</name>
</gene>
<dbReference type="Gene3D" id="3.90.1580.10">
    <property type="entry name" value="paralog of FGE (formylglycine-generating enzyme)"/>
    <property type="match status" value="1"/>
</dbReference>
<proteinExistence type="predicted"/>
<dbReference type="Pfam" id="PF03781">
    <property type="entry name" value="FGE-sulfatase"/>
    <property type="match status" value="1"/>
</dbReference>
<feature type="domain" description="Sulfatase-modifying factor enzyme-like" evidence="2">
    <location>
        <begin position="418"/>
        <end position="661"/>
    </location>
</feature>
<evidence type="ECO:0000259" key="2">
    <source>
        <dbReference type="Pfam" id="PF03781"/>
    </source>
</evidence>
<reference evidence="3 4" key="1">
    <citation type="submission" date="2021-03" db="EMBL/GenBank/DDBJ databases">
        <authorList>
            <person name="Grouzdev D.S."/>
        </authorList>
    </citation>
    <scope>NUCLEOTIDE SEQUENCE [LARGE SCALE GENOMIC DNA]</scope>
    <source>
        <strain evidence="3 4">M50-1</strain>
    </source>
</reference>
<dbReference type="Proteomes" id="UP001193081">
    <property type="component" value="Unassembled WGS sequence"/>
</dbReference>
<evidence type="ECO:0000256" key="1">
    <source>
        <dbReference type="SAM" id="MobiDB-lite"/>
    </source>
</evidence>
<dbReference type="EMBL" id="SIJK02000009">
    <property type="protein sequence ID" value="MBP1465495.1"/>
    <property type="molecule type" value="Genomic_DNA"/>
</dbReference>
<dbReference type="InterPro" id="IPR042095">
    <property type="entry name" value="SUMF_sf"/>
</dbReference>
<dbReference type="PANTHER" id="PTHR23150">
    <property type="entry name" value="SULFATASE MODIFYING FACTOR 1, 2"/>
    <property type="match status" value="1"/>
</dbReference>
<evidence type="ECO:0000313" key="3">
    <source>
        <dbReference type="EMBL" id="MBP1465495.1"/>
    </source>
</evidence>